<protein>
    <submittedName>
        <fullName evidence="2">DUF4476 domain-containing protein</fullName>
    </submittedName>
</protein>
<name>A0ABV4NJ10_9VIBR</name>
<sequence length="165" mass="18833">MFKLIISAIFYFIYSLSVQAMEPEELLKNVEIFSFDSTKNKFVSENVNTLNRDLTFNELIKLVKNFEFDSSKVKVVKVLRGHHEEYSDSELLELMEVLSFDSSKVKILNILDADADVSADVYVEEFSGKTNSKSSLTLNASNSENSTTFTIRCNGFDCETEYVEK</sequence>
<dbReference type="InterPro" id="IPR028011">
    <property type="entry name" value="DUF4476"/>
</dbReference>
<organism evidence="2 3">
    <name type="scientific">Vibrio gallaecicus</name>
    <dbReference type="NCBI Taxonomy" id="552386"/>
    <lineage>
        <taxon>Bacteria</taxon>
        <taxon>Pseudomonadati</taxon>
        <taxon>Pseudomonadota</taxon>
        <taxon>Gammaproteobacteria</taxon>
        <taxon>Vibrionales</taxon>
        <taxon>Vibrionaceae</taxon>
        <taxon>Vibrio</taxon>
    </lineage>
</organism>
<feature type="domain" description="DUF4476" evidence="1">
    <location>
        <begin position="54"/>
        <end position="111"/>
    </location>
</feature>
<comment type="caution">
    <text evidence="2">The sequence shown here is derived from an EMBL/GenBank/DDBJ whole genome shotgun (WGS) entry which is preliminary data.</text>
</comment>
<evidence type="ECO:0000313" key="3">
    <source>
        <dbReference type="Proteomes" id="UP001570417"/>
    </source>
</evidence>
<keyword evidence="3" id="KW-1185">Reference proteome</keyword>
<evidence type="ECO:0000259" key="1">
    <source>
        <dbReference type="Pfam" id="PF14771"/>
    </source>
</evidence>
<accession>A0ABV4NJ10</accession>
<proteinExistence type="predicted"/>
<dbReference type="Proteomes" id="UP001570417">
    <property type="component" value="Unassembled WGS sequence"/>
</dbReference>
<dbReference type="Pfam" id="PF14771">
    <property type="entry name" value="DUF4476"/>
    <property type="match status" value="1"/>
</dbReference>
<dbReference type="RefSeq" id="WP_372268661.1">
    <property type="nucleotide sequence ID" value="NZ_JBFRUW010000153.1"/>
</dbReference>
<gene>
    <name evidence="2" type="ORF">AB4566_21655</name>
</gene>
<reference evidence="2 3" key="1">
    <citation type="journal article" date="2024" name="ISME J.">
        <title>Tailless and filamentous prophages are predominant in marine Vibrio.</title>
        <authorList>
            <person name="Steensen K."/>
            <person name="Seneca J."/>
            <person name="Bartlau N."/>
            <person name="Yu X.A."/>
            <person name="Hussain F.A."/>
            <person name="Polz M.F."/>
        </authorList>
    </citation>
    <scope>NUCLEOTIDE SEQUENCE [LARGE SCALE GENOMIC DNA]</scope>
    <source>
        <strain evidence="2 3">10N.222.51.A1</strain>
    </source>
</reference>
<dbReference type="EMBL" id="JBFRUW010000153">
    <property type="protein sequence ID" value="MFA0570859.1"/>
    <property type="molecule type" value="Genomic_DNA"/>
</dbReference>
<evidence type="ECO:0000313" key="2">
    <source>
        <dbReference type="EMBL" id="MFA0570859.1"/>
    </source>
</evidence>